<feature type="domain" description="CCHC-type" evidence="2">
    <location>
        <begin position="325"/>
        <end position="341"/>
    </location>
</feature>
<dbReference type="Pfam" id="PF03564">
    <property type="entry name" value="DUF1759"/>
    <property type="match status" value="1"/>
</dbReference>
<evidence type="ECO:0000313" key="3">
    <source>
        <dbReference type="EMBL" id="CAG7824704.1"/>
    </source>
</evidence>
<evidence type="ECO:0000256" key="1">
    <source>
        <dbReference type="SAM" id="MobiDB-lite"/>
    </source>
</evidence>
<dbReference type="SMART" id="SM00343">
    <property type="entry name" value="ZnF_C2HC"/>
    <property type="match status" value="2"/>
</dbReference>
<dbReference type="Proteomes" id="UP000708208">
    <property type="component" value="Unassembled WGS sequence"/>
</dbReference>
<dbReference type="AlphaFoldDB" id="A0A8J2LKB6"/>
<name>A0A8J2LKB6_9HEXA</name>
<dbReference type="OrthoDB" id="5984724at2759"/>
<dbReference type="InterPro" id="IPR001878">
    <property type="entry name" value="Znf_CCHC"/>
</dbReference>
<dbReference type="GO" id="GO:0008270">
    <property type="term" value="F:zinc ion binding"/>
    <property type="evidence" value="ECO:0007669"/>
    <property type="project" value="InterPro"/>
</dbReference>
<comment type="caution">
    <text evidence="3">The sequence shown here is derived from an EMBL/GenBank/DDBJ whole genome shotgun (WGS) entry which is preliminary data.</text>
</comment>
<dbReference type="PANTHER" id="PTHR47331">
    <property type="entry name" value="PHD-TYPE DOMAIN-CONTAINING PROTEIN"/>
    <property type="match status" value="1"/>
</dbReference>
<dbReference type="GO" id="GO:0003676">
    <property type="term" value="F:nucleic acid binding"/>
    <property type="evidence" value="ECO:0007669"/>
    <property type="project" value="InterPro"/>
</dbReference>
<feature type="domain" description="CCHC-type" evidence="2">
    <location>
        <begin position="292"/>
        <end position="307"/>
    </location>
</feature>
<keyword evidence="4" id="KW-1185">Reference proteome</keyword>
<sequence length="432" mass="48594">MYMSKLQDITKKLEENHAQILTTCMDESEAQTHIMDYESSLDVLMEMSLQLSSWDDILTRQEVAAQPPIPQPLPHLTAAQVKVNLPKLELPKFSGKLDDWITFSDLYTHTVHANADLSGAQKLQYLKSALQGEAARLLDAITIADGNYETAWKIVTDRYHHTREILHTHVNKFLQQPQVNSESASSLLNMIDITNQSLNSLRVLNCKPEDWNVILITVLLNKLDNETRRVYERSLDNDEMPMFDDLMKFLEKQARALNAGTSIRSKFHGGNPNKNDGKNHARPPAPGNGKGKCSFCKEDHFAFQCKLLLDKPVPERYKFAQSAGVCLNCLRKGHIASQCDSSNCKRCNKRHHTLLHRDEFKMEPKREALLDLGSQPSFVSSSCAKTLNIPRTEVSAIISGLAGSSVARANYSTSLTIRSRIYAAFEINVDAL</sequence>
<dbReference type="PANTHER" id="PTHR47331:SF1">
    <property type="entry name" value="GAG-LIKE PROTEIN"/>
    <property type="match status" value="1"/>
</dbReference>
<accession>A0A8J2LKB6</accession>
<gene>
    <name evidence="3" type="ORF">AFUS01_LOCUS34848</name>
</gene>
<feature type="region of interest" description="Disordered" evidence="1">
    <location>
        <begin position="263"/>
        <end position="286"/>
    </location>
</feature>
<feature type="non-terminal residue" evidence="3">
    <location>
        <position position="1"/>
    </location>
</feature>
<dbReference type="EMBL" id="CAJVCH010533687">
    <property type="protein sequence ID" value="CAG7824704.1"/>
    <property type="molecule type" value="Genomic_DNA"/>
</dbReference>
<reference evidence="3" key="1">
    <citation type="submission" date="2021-06" db="EMBL/GenBank/DDBJ databases">
        <authorList>
            <person name="Hodson N. C."/>
            <person name="Mongue J. A."/>
            <person name="Jaron S. K."/>
        </authorList>
    </citation>
    <scope>NUCLEOTIDE SEQUENCE</scope>
</reference>
<proteinExistence type="predicted"/>
<dbReference type="InterPro" id="IPR005312">
    <property type="entry name" value="DUF1759"/>
</dbReference>
<protein>
    <recommendedName>
        <fullName evidence="2">CCHC-type domain-containing protein</fullName>
    </recommendedName>
</protein>
<organism evidence="3 4">
    <name type="scientific">Allacma fusca</name>
    <dbReference type="NCBI Taxonomy" id="39272"/>
    <lineage>
        <taxon>Eukaryota</taxon>
        <taxon>Metazoa</taxon>
        <taxon>Ecdysozoa</taxon>
        <taxon>Arthropoda</taxon>
        <taxon>Hexapoda</taxon>
        <taxon>Collembola</taxon>
        <taxon>Symphypleona</taxon>
        <taxon>Sminthuridae</taxon>
        <taxon>Allacma</taxon>
    </lineage>
</organism>
<evidence type="ECO:0000259" key="2">
    <source>
        <dbReference type="SMART" id="SM00343"/>
    </source>
</evidence>
<evidence type="ECO:0000313" key="4">
    <source>
        <dbReference type="Proteomes" id="UP000708208"/>
    </source>
</evidence>